<dbReference type="FunFam" id="3.40.1280.10:FF:000009">
    <property type="entry name" value="tRNA (guanosine(18)-2'-O)-methyltransferase"/>
    <property type="match status" value="1"/>
</dbReference>
<dbReference type="EMBL" id="JALD01000003">
    <property type="protein sequence ID" value="EUD12916.1"/>
    <property type="molecule type" value="Genomic_DNA"/>
</dbReference>
<evidence type="ECO:0000256" key="1">
    <source>
        <dbReference type="ARBA" id="ARBA00022555"/>
    </source>
</evidence>
<feature type="binding site" evidence="7">
    <location>
        <position position="96"/>
    </location>
    <ligand>
        <name>S-adenosyl-L-methionine</name>
        <dbReference type="ChEBI" id="CHEBI:59789"/>
    </ligand>
</feature>
<evidence type="ECO:0000256" key="5">
    <source>
        <dbReference type="ARBA" id="ARBA00022694"/>
    </source>
</evidence>
<evidence type="ECO:0000256" key="4">
    <source>
        <dbReference type="ARBA" id="ARBA00022691"/>
    </source>
</evidence>
<dbReference type="AlphaFoldDB" id="A0AAV3MAN1"/>
<dbReference type="Pfam" id="PF00588">
    <property type="entry name" value="SpoU_methylase"/>
    <property type="match status" value="1"/>
</dbReference>
<evidence type="ECO:0000313" key="11">
    <source>
        <dbReference type="Proteomes" id="UP000022311"/>
    </source>
</evidence>
<feature type="binding site" evidence="7">
    <location>
        <position position="148"/>
    </location>
    <ligand>
        <name>S-adenosyl-L-methionine</name>
        <dbReference type="ChEBI" id="CHEBI:59789"/>
    </ligand>
</feature>
<comment type="catalytic activity">
    <reaction evidence="7">
        <text>guanosine(18) in tRNA + S-adenosyl-L-methionine = 2'-O-methylguanosine(18) in tRNA + S-adenosyl-L-homocysteine + H(+)</text>
        <dbReference type="Rhea" id="RHEA:20077"/>
        <dbReference type="Rhea" id="RHEA-COMP:10190"/>
        <dbReference type="Rhea" id="RHEA-COMP:10192"/>
        <dbReference type="ChEBI" id="CHEBI:15378"/>
        <dbReference type="ChEBI" id="CHEBI:57856"/>
        <dbReference type="ChEBI" id="CHEBI:59789"/>
        <dbReference type="ChEBI" id="CHEBI:74269"/>
        <dbReference type="ChEBI" id="CHEBI:74445"/>
        <dbReference type="EC" id="2.1.1.34"/>
    </reaction>
</comment>
<feature type="binding site" evidence="7">
    <location>
        <position position="139"/>
    </location>
    <ligand>
        <name>S-adenosyl-L-methionine</name>
        <dbReference type="ChEBI" id="CHEBI:59789"/>
    </ligand>
</feature>
<comment type="function">
    <text evidence="7">Catalyzes the 2'-O methylation of guanosine at position 18 in tRNA.</text>
</comment>
<keyword evidence="4 7" id="KW-0949">S-adenosyl-L-methionine</keyword>
<dbReference type="InterPro" id="IPR022724">
    <property type="entry name" value="rRNA_MeTrfase_SpoU_C"/>
</dbReference>
<evidence type="ECO:0000256" key="3">
    <source>
        <dbReference type="ARBA" id="ARBA00022679"/>
    </source>
</evidence>
<keyword evidence="2 7" id="KW-0489">Methyltransferase</keyword>
<organism evidence="10 11">
    <name type="scientific">Providencia alcalifaciens 205/92</name>
    <dbReference type="NCBI Taxonomy" id="1256988"/>
    <lineage>
        <taxon>Bacteria</taxon>
        <taxon>Pseudomonadati</taxon>
        <taxon>Pseudomonadota</taxon>
        <taxon>Gammaproteobacteria</taxon>
        <taxon>Enterobacterales</taxon>
        <taxon>Morganellaceae</taxon>
        <taxon>Providencia</taxon>
    </lineage>
</organism>
<sequence>MNERRYRRICQMMAMRQPDLTLCLEEIHKPHNVSAIVRSADAVGIHNIHAVWPDQHVKLSVSSAAGSNSWVKVIPHQSTENAISQIKSQGMQILVTNLSDSAVDFREIDYTQPTCIMVGQEKTGISDKALALADQHIIIPMVGMVQSLNVSVASALILYEAQRQRQLAGMYDRENSLLSEQEQQEWLFEGGYPVLAEVAKRKGLPRPYINQQGQIEADDIWWAHMQLSEKMKRKQLS</sequence>
<proteinExistence type="inferred from homology"/>
<dbReference type="CDD" id="cd18092">
    <property type="entry name" value="SpoU-like_TrmH"/>
    <property type="match status" value="1"/>
</dbReference>
<dbReference type="PANTHER" id="PTHR43453:SF1">
    <property type="entry name" value="TRNA_RRNA METHYLTRANSFERASE SPOU TYPE DOMAIN-CONTAINING PROTEIN"/>
    <property type="match status" value="1"/>
</dbReference>
<evidence type="ECO:0000259" key="9">
    <source>
        <dbReference type="Pfam" id="PF12105"/>
    </source>
</evidence>
<accession>A0AAV3MAN1</accession>
<dbReference type="InterPro" id="IPR001537">
    <property type="entry name" value="SpoU_MeTrfase"/>
</dbReference>
<dbReference type="GeneID" id="57291553"/>
<keyword evidence="5 7" id="KW-0819">tRNA processing</keyword>
<reference evidence="10 11" key="1">
    <citation type="submission" date="2014-01" db="EMBL/GenBank/DDBJ databases">
        <authorList>
            <person name="Durkin A.S."/>
            <person name="McCorrison J."/>
            <person name="Torralba M."/>
            <person name="Gillis M."/>
            <person name="Haft D.H."/>
            <person name="Methe B."/>
            <person name="Sutton G."/>
            <person name="Nelson K.E."/>
        </authorList>
    </citation>
    <scope>NUCLEOTIDE SEQUENCE [LARGE SCALE GENOMIC DNA]</scope>
    <source>
        <strain evidence="10 11">205/92</strain>
    </source>
</reference>
<protein>
    <recommendedName>
        <fullName evidence="7">tRNA (guanosine(18)-2'-O)-methyltransferase</fullName>
        <ecNumber evidence="7">2.1.1.34</ecNumber>
    </recommendedName>
    <alternativeName>
        <fullName evidence="7">tRNA [Gm18] methyltransferase</fullName>
    </alternativeName>
</protein>
<dbReference type="GO" id="GO:0141100">
    <property type="term" value="F:tRNA (guanine(18)-2'-O)-methyltransferase activity"/>
    <property type="evidence" value="ECO:0007669"/>
    <property type="project" value="UniProtKB-UniRule"/>
</dbReference>
<dbReference type="InterPro" id="IPR029028">
    <property type="entry name" value="Alpha/beta_knot_MTases"/>
</dbReference>
<evidence type="ECO:0000256" key="2">
    <source>
        <dbReference type="ARBA" id="ARBA00022603"/>
    </source>
</evidence>
<keyword evidence="6 7" id="KW-0694">RNA-binding</keyword>
<dbReference type="PANTHER" id="PTHR43453">
    <property type="entry name" value="RRNA METHYLASE-LIKE"/>
    <property type="match status" value="1"/>
</dbReference>
<evidence type="ECO:0000313" key="10">
    <source>
        <dbReference type="EMBL" id="EUD12916.1"/>
    </source>
</evidence>
<comment type="caution">
    <text evidence="7">Lacks conserved residue(s) required for the propagation of feature annotation.</text>
</comment>
<dbReference type="Gene3D" id="3.40.1280.10">
    <property type="match status" value="1"/>
</dbReference>
<dbReference type="HAMAP" id="MF_02060">
    <property type="entry name" value="tRNA_methyltr_TrmH"/>
    <property type="match status" value="1"/>
</dbReference>
<dbReference type="RefSeq" id="WP_006663062.1">
    <property type="nucleotide sequence ID" value="NZ_JALD01000003.1"/>
</dbReference>
<dbReference type="GO" id="GO:0002938">
    <property type="term" value="P:tRNA guanine ribose methylation"/>
    <property type="evidence" value="ECO:0007669"/>
    <property type="project" value="UniProtKB-UniRule"/>
</dbReference>
<dbReference type="InterPro" id="IPR029026">
    <property type="entry name" value="tRNA_m1G_MTases_N"/>
</dbReference>
<keyword evidence="3 7" id="KW-0808">Transferase</keyword>
<dbReference type="EC" id="2.1.1.34" evidence="7"/>
<evidence type="ECO:0000256" key="7">
    <source>
        <dbReference type="HAMAP-Rule" id="MF_02060"/>
    </source>
</evidence>
<keyword evidence="1 7" id="KW-0820">tRNA-binding</keyword>
<dbReference type="NCBIfam" id="NF008295">
    <property type="entry name" value="PRK11081.1"/>
    <property type="match status" value="1"/>
</dbReference>
<dbReference type="Pfam" id="PF12105">
    <property type="entry name" value="SpoU_methylas_C"/>
    <property type="match status" value="1"/>
</dbReference>
<dbReference type="SUPFAM" id="SSF75217">
    <property type="entry name" value="alpha/beta knot"/>
    <property type="match status" value="1"/>
</dbReference>
<comment type="similarity">
    <text evidence="7">Belongs to the class IV-like SAM-binding methyltransferase superfamily. RNA methyltransferase TrmH family.</text>
</comment>
<feature type="domain" description="RNA methyltransferase SpoU/TrmH type C-terminal" evidence="9">
    <location>
        <begin position="163"/>
        <end position="218"/>
    </location>
</feature>
<evidence type="ECO:0000259" key="8">
    <source>
        <dbReference type="Pfam" id="PF00588"/>
    </source>
</evidence>
<name>A0AAV3MAN1_9GAMM</name>
<gene>
    <name evidence="7 10" type="primary">trmH</name>
    <name evidence="10" type="ORF">HMPREF1563_1080</name>
</gene>
<dbReference type="GO" id="GO:0000049">
    <property type="term" value="F:tRNA binding"/>
    <property type="evidence" value="ECO:0007669"/>
    <property type="project" value="UniProtKB-UniRule"/>
</dbReference>
<dbReference type="Proteomes" id="UP000022311">
    <property type="component" value="Unassembled WGS sequence"/>
</dbReference>
<dbReference type="InterPro" id="IPR033671">
    <property type="entry name" value="TrmH"/>
</dbReference>
<comment type="caution">
    <text evidence="10">The sequence shown here is derived from an EMBL/GenBank/DDBJ whole genome shotgun (WGS) entry which is preliminary data.</text>
</comment>
<feature type="domain" description="tRNA/rRNA methyltransferase SpoU type" evidence="8">
    <location>
        <begin position="20"/>
        <end position="159"/>
    </location>
</feature>
<evidence type="ECO:0000256" key="6">
    <source>
        <dbReference type="ARBA" id="ARBA00022884"/>
    </source>
</evidence>